<dbReference type="InterPro" id="IPR000415">
    <property type="entry name" value="Nitroreductase-like"/>
</dbReference>
<dbReference type="Pfam" id="PF00881">
    <property type="entry name" value="Nitroreductase"/>
    <property type="match status" value="1"/>
</dbReference>
<evidence type="ECO:0000256" key="4">
    <source>
        <dbReference type="ARBA" id="ARBA00022643"/>
    </source>
</evidence>
<protein>
    <submittedName>
        <fullName evidence="7">Nitroreductase</fullName>
    </submittedName>
</protein>
<dbReference type="PANTHER" id="PTHR43673:SF2">
    <property type="entry name" value="NITROREDUCTASE"/>
    <property type="match status" value="1"/>
</dbReference>
<reference evidence="8" key="1">
    <citation type="submission" date="2017-09" db="EMBL/GenBank/DDBJ databases">
        <authorList>
            <person name="Varghese N."/>
            <person name="Submissions S."/>
        </authorList>
    </citation>
    <scope>NUCLEOTIDE SEQUENCE [LARGE SCALE GENOMIC DNA]</scope>
    <source>
        <strain evidence="8">DSM 45537</strain>
    </source>
</reference>
<accession>A0A285LXJ7</accession>
<proteinExistence type="inferred from homology"/>
<dbReference type="PANTHER" id="PTHR43673">
    <property type="entry name" value="NAD(P)H NITROREDUCTASE YDGI-RELATED"/>
    <property type="match status" value="1"/>
</dbReference>
<keyword evidence="3" id="KW-0285">Flavoprotein</keyword>
<dbReference type="Gene3D" id="3.40.109.10">
    <property type="entry name" value="NADH Oxidase"/>
    <property type="match status" value="1"/>
</dbReference>
<comment type="cofactor">
    <cofactor evidence="1">
        <name>FMN</name>
        <dbReference type="ChEBI" id="CHEBI:58210"/>
    </cofactor>
</comment>
<evidence type="ECO:0000256" key="1">
    <source>
        <dbReference type="ARBA" id="ARBA00001917"/>
    </source>
</evidence>
<organism evidence="7 8">
    <name type="scientific">Nocardia amikacinitolerans</name>
    <dbReference type="NCBI Taxonomy" id="756689"/>
    <lineage>
        <taxon>Bacteria</taxon>
        <taxon>Bacillati</taxon>
        <taxon>Actinomycetota</taxon>
        <taxon>Actinomycetes</taxon>
        <taxon>Mycobacteriales</taxon>
        <taxon>Nocardiaceae</taxon>
        <taxon>Nocardia</taxon>
    </lineage>
</organism>
<dbReference type="RefSeq" id="WP_067787936.1">
    <property type="nucleotide sequence ID" value="NZ_JAMTCV010000004.1"/>
</dbReference>
<feature type="domain" description="Nitroreductase" evidence="6">
    <location>
        <begin position="12"/>
        <end position="189"/>
    </location>
</feature>
<sequence length="213" mass="23012">MNAQALSVPDAIRTRRTVRHYRPNPVAPELLDELLDLAVQAPSAWNMQDRSIVVVTSDTGRKALSEAAFGQPQPLEAPVTLVFVADPAAWRAGNGDIADLAGRNGAWNAEFMALFESRAEFHALEQRGLLRENAVKNAMIAATYVMLAAASLGLASAPMNGWDPALVKRAIGIDDRDDLAIAVMVAVGYPASAVPHPGRRERDRTVFSERYPG</sequence>
<dbReference type="Proteomes" id="UP000219565">
    <property type="component" value="Unassembled WGS sequence"/>
</dbReference>
<keyword evidence="5" id="KW-0560">Oxidoreductase</keyword>
<dbReference type="SUPFAM" id="SSF55469">
    <property type="entry name" value="FMN-dependent nitroreductase-like"/>
    <property type="match status" value="1"/>
</dbReference>
<dbReference type="STRING" id="1379680.GCA_001612615_04383"/>
<evidence type="ECO:0000313" key="7">
    <source>
        <dbReference type="EMBL" id="SNY88061.1"/>
    </source>
</evidence>
<evidence type="ECO:0000256" key="2">
    <source>
        <dbReference type="ARBA" id="ARBA00007118"/>
    </source>
</evidence>
<evidence type="ECO:0000256" key="3">
    <source>
        <dbReference type="ARBA" id="ARBA00022630"/>
    </source>
</evidence>
<evidence type="ECO:0000259" key="6">
    <source>
        <dbReference type="Pfam" id="PF00881"/>
    </source>
</evidence>
<dbReference type="EMBL" id="OBEG01000005">
    <property type="protein sequence ID" value="SNY88061.1"/>
    <property type="molecule type" value="Genomic_DNA"/>
</dbReference>
<evidence type="ECO:0000313" key="8">
    <source>
        <dbReference type="Proteomes" id="UP000219565"/>
    </source>
</evidence>
<dbReference type="InterPro" id="IPR029479">
    <property type="entry name" value="Nitroreductase"/>
</dbReference>
<keyword evidence="8" id="KW-1185">Reference proteome</keyword>
<keyword evidence="4" id="KW-0288">FMN</keyword>
<gene>
    <name evidence="7" type="ORF">SAMN04244553_5021</name>
</gene>
<comment type="similarity">
    <text evidence="2">Belongs to the nitroreductase family.</text>
</comment>
<evidence type="ECO:0000256" key="5">
    <source>
        <dbReference type="ARBA" id="ARBA00023002"/>
    </source>
</evidence>
<dbReference type="GO" id="GO:0016491">
    <property type="term" value="F:oxidoreductase activity"/>
    <property type="evidence" value="ECO:0007669"/>
    <property type="project" value="UniProtKB-KW"/>
</dbReference>
<name>A0A285LXJ7_9NOCA</name>
<dbReference type="OrthoDB" id="9809288at2"/>
<dbReference type="AlphaFoldDB" id="A0A285LXJ7"/>